<dbReference type="PANTHER" id="PTHR32060:SF30">
    <property type="entry name" value="CARBOXY-TERMINAL PROCESSING PROTEASE CTPA"/>
    <property type="match status" value="1"/>
</dbReference>
<dbReference type="Gene3D" id="2.30.42.10">
    <property type="match status" value="1"/>
</dbReference>
<keyword evidence="3" id="KW-1185">Reference proteome</keyword>
<dbReference type="Proteomes" id="UP000006073">
    <property type="component" value="Unassembled WGS sequence"/>
</dbReference>
<dbReference type="InterPro" id="IPR029045">
    <property type="entry name" value="ClpP/crotonase-like_dom_sf"/>
</dbReference>
<sequence length="461" mass="52321">MFLITILILFAASCQEKEDPIENDRRNSTNGKINTWIQNLMDQGYYWLEDMNNPIAIDSDPEEYFEALLFRPTDRYSEIYPNYQEIANSLQGIRREAGYEYLLARESSTNENVLAFVAYIKAGSPAEDAGLRRGDIITQINGISLNLSNFQNLLRSTRDNHSLNFLRFNESEDSYEPQEEINLQTVQLSENPNFLDTLFTIDNHKIGYVVYHFFASGISGQADRYDRQMDEIFARFKSEGINNLILDFRYNGGGSLNSTLNLASLIAPNVSTDDVFLEQKYNSFLTQFEEFQDDKLEFLSKNENLGPILNGNRVYILTSRRTASASEMIINGLKPYMDVKLIGSTTEGKNVGSALLQEEDNPDNDYGMMPIITMLFNSNGQSDFINGFDPDIEGIELTQRFLAPLGDINEYLLSLAIQDITGTASASERRSRIDRVPLGDSFEKKIHSGKTIHEGFKLPVK</sequence>
<dbReference type="eggNOG" id="COG0793">
    <property type="taxonomic scope" value="Bacteria"/>
</dbReference>
<dbReference type="PROSITE" id="PS50106">
    <property type="entry name" value="PDZ"/>
    <property type="match status" value="1"/>
</dbReference>
<dbReference type="Pfam" id="PF18294">
    <property type="entry name" value="Pept_S41_N"/>
    <property type="match status" value="1"/>
</dbReference>
<evidence type="ECO:0000313" key="3">
    <source>
        <dbReference type="Proteomes" id="UP000006073"/>
    </source>
</evidence>
<dbReference type="Gene3D" id="3.30.750.170">
    <property type="match status" value="1"/>
</dbReference>
<dbReference type="InterPro" id="IPR041489">
    <property type="entry name" value="PDZ_6"/>
</dbReference>
<dbReference type="GO" id="GO:0007165">
    <property type="term" value="P:signal transduction"/>
    <property type="evidence" value="ECO:0007669"/>
    <property type="project" value="TreeGrafter"/>
</dbReference>
<feature type="domain" description="PDZ" evidence="1">
    <location>
        <begin position="83"/>
        <end position="169"/>
    </location>
</feature>
<dbReference type="InterPro" id="IPR001478">
    <property type="entry name" value="PDZ"/>
</dbReference>
<dbReference type="RefSeq" id="WP_016255228.1">
    <property type="nucleotide sequence ID" value="NZ_ALWO02000037.1"/>
</dbReference>
<dbReference type="SUPFAM" id="SSF52096">
    <property type="entry name" value="ClpP/crotonase"/>
    <property type="match status" value="1"/>
</dbReference>
<dbReference type="STRING" id="1189612.A33Q_2862"/>
<evidence type="ECO:0000313" key="2">
    <source>
        <dbReference type="EMBL" id="EOZ95500.1"/>
    </source>
</evidence>
<keyword evidence="2" id="KW-0378">Hydrolase</keyword>
<dbReference type="InterPro" id="IPR036034">
    <property type="entry name" value="PDZ_sf"/>
</dbReference>
<dbReference type="CDD" id="cd07561">
    <property type="entry name" value="Peptidase_S41_CPP_like"/>
    <property type="match status" value="1"/>
</dbReference>
<dbReference type="Pfam" id="PF17820">
    <property type="entry name" value="PDZ_6"/>
    <property type="match status" value="1"/>
</dbReference>
<dbReference type="Gene3D" id="3.90.226.10">
    <property type="entry name" value="2-enoyl-CoA Hydratase, Chain A, domain 1"/>
    <property type="match status" value="1"/>
</dbReference>
<proteinExistence type="predicted"/>
<organism evidence="2 3">
    <name type="scientific">Indibacter alkaliphilus (strain CCUG 57479 / KCTC 22604 / LW1)</name>
    <dbReference type="NCBI Taxonomy" id="1189612"/>
    <lineage>
        <taxon>Bacteria</taxon>
        <taxon>Pseudomonadati</taxon>
        <taxon>Bacteroidota</taxon>
        <taxon>Cytophagia</taxon>
        <taxon>Cytophagales</taxon>
        <taxon>Cyclobacteriaceae</taxon>
    </lineage>
</organism>
<evidence type="ECO:0000259" key="1">
    <source>
        <dbReference type="PROSITE" id="PS50106"/>
    </source>
</evidence>
<accession>S2DER4</accession>
<dbReference type="GO" id="GO:0008236">
    <property type="term" value="F:serine-type peptidase activity"/>
    <property type="evidence" value="ECO:0007669"/>
    <property type="project" value="InterPro"/>
</dbReference>
<protein>
    <submittedName>
        <fullName evidence="2">Carboxyl-terminal protease</fullName>
    </submittedName>
</protein>
<dbReference type="SMART" id="SM00245">
    <property type="entry name" value="TSPc"/>
    <property type="match status" value="1"/>
</dbReference>
<dbReference type="GO" id="GO:0030288">
    <property type="term" value="C:outer membrane-bounded periplasmic space"/>
    <property type="evidence" value="ECO:0007669"/>
    <property type="project" value="TreeGrafter"/>
</dbReference>
<dbReference type="GO" id="GO:0004175">
    <property type="term" value="F:endopeptidase activity"/>
    <property type="evidence" value="ECO:0007669"/>
    <property type="project" value="TreeGrafter"/>
</dbReference>
<name>S2DER4_INDAL</name>
<dbReference type="EMBL" id="ALWO02000037">
    <property type="protein sequence ID" value="EOZ95500.1"/>
    <property type="molecule type" value="Genomic_DNA"/>
</dbReference>
<dbReference type="PANTHER" id="PTHR32060">
    <property type="entry name" value="TAIL-SPECIFIC PROTEASE"/>
    <property type="match status" value="1"/>
</dbReference>
<dbReference type="SMART" id="SM00228">
    <property type="entry name" value="PDZ"/>
    <property type="match status" value="1"/>
</dbReference>
<dbReference type="AlphaFoldDB" id="S2DER4"/>
<dbReference type="GO" id="GO:0006508">
    <property type="term" value="P:proteolysis"/>
    <property type="evidence" value="ECO:0007669"/>
    <property type="project" value="UniProtKB-KW"/>
</dbReference>
<dbReference type="InterPro" id="IPR041613">
    <property type="entry name" value="Pept_S41_N"/>
</dbReference>
<dbReference type="SUPFAM" id="SSF50156">
    <property type="entry name" value="PDZ domain-like"/>
    <property type="match status" value="1"/>
</dbReference>
<keyword evidence="2" id="KW-0645">Protease</keyword>
<reference evidence="2 3" key="1">
    <citation type="journal article" date="2013" name="Genome Announc.">
        <title>Draft Genome Sequence of Indibacter alkaliphilus Strain LW1T, Isolated from Lonar Lake, a Haloalkaline Lake in the Buldana District of Maharashtra, India.</title>
        <authorList>
            <person name="Singh A."/>
            <person name="Kumar Jangir P."/>
            <person name="Sharma R."/>
            <person name="Singh A."/>
            <person name="Kumar Pinnaka A."/>
            <person name="Shivaji S."/>
        </authorList>
    </citation>
    <scope>NUCLEOTIDE SEQUENCE [LARGE SCALE GENOMIC DNA]</scope>
    <source>
        <strain evidence="3">CCUG 57479 / KCTC 22604 / LW1</strain>
    </source>
</reference>
<dbReference type="Pfam" id="PF03572">
    <property type="entry name" value="Peptidase_S41"/>
    <property type="match status" value="1"/>
</dbReference>
<gene>
    <name evidence="2" type="ORF">A33Q_2862</name>
</gene>
<dbReference type="InterPro" id="IPR005151">
    <property type="entry name" value="Tail-specific_protease"/>
</dbReference>
<comment type="caution">
    <text evidence="2">The sequence shown here is derived from an EMBL/GenBank/DDBJ whole genome shotgun (WGS) entry which is preliminary data.</text>
</comment>